<comment type="caution">
    <text evidence="1">The sequence shown here is derived from an EMBL/GenBank/DDBJ whole genome shotgun (WGS) entry which is preliminary data.</text>
</comment>
<protein>
    <submittedName>
        <fullName evidence="1">Uncharacterized protein</fullName>
    </submittedName>
</protein>
<accession>A0ABD3U4G1</accession>
<name>A0ABD3U4G1_9LAMI</name>
<keyword evidence="2" id="KW-1185">Reference proteome</keyword>
<dbReference type="AlphaFoldDB" id="A0ABD3U4G1"/>
<proteinExistence type="predicted"/>
<sequence>MTRSDLREPEMDAALLLIQLSGDSAETVQSLDESVGNHYPNVEISSDDVVKNKKKFPRKKRFRSIQDLYTTTKPVVIKKMNKSTT</sequence>
<evidence type="ECO:0000313" key="2">
    <source>
        <dbReference type="Proteomes" id="UP001634393"/>
    </source>
</evidence>
<dbReference type="Proteomes" id="UP001634393">
    <property type="component" value="Unassembled WGS sequence"/>
</dbReference>
<reference evidence="1 2" key="1">
    <citation type="submission" date="2024-12" db="EMBL/GenBank/DDBJ databases">
        <title>The unique morphological basis and parallel evolutionary history of personate flowers in Penstemon.</title>
        <authorList>
            <person name="Depatie T.H."/>
            <person name="Wessinger C.A."/>
        </authorList>
    </citation>
    <scope>NUCLEOTIDE SEQUENCE [LARGE SCALE GENOMIC DNA]</scope>
    <source>
        <strain evidence="1">WTNN_2</strain>
        <tissue evidence="1">Leaf</tissue>
    </source>
</reference>
<organism evidence="1 2">
    <name type="scientific">Penstemon smallii</name>
    <dbReference type="NCBI Taxonomy" id="265156"/>
    <lineage>
        <taxon>Eukaryota</taxon>
        <taxon>Viridiplantae</taxon>
        <taxon>Streptophyta</taxon>
        <taxon>Embryophyta</taxon>
        <taxon>Tracheophyta</taxon>
        <taxon>Spermatophyta</taxon>
        <taxon>Magnoliopsida</taxon>
        <taxon>eudicotyledons</taxon>
        <taxon>Gunneridae</taxon>
        <taxon>Pentapetalae</taxon>
        <taxon>asterids</taxon>
        <taxon>lamiids</taxon>
        <taxon>Lamiales</taxon>
        <taxon>Plantaginaceae</taxon>
        <taxon>Cheloneae</taxon>
        <taxon>Penstemon</taxon>
    </lineage>
</organism>
<dbReference type="EMBL" id="JBJXBP010000002">
    <property type="protein sequence ID" value="KAL3843721.1"/>
    <property type="molecule type" value="Genomic_DNA"/>
</dbReference>
<evidence type="ECO:0000313" key="1">
    <source>
        <dbReference type="EMBL" id="KAL3843721.1"/>
    </source>
</evidence>
<gene>
    <name evidence="1" type="ORF">ACJIZ3_001124</name>
</gene>